<proteinExistence type="predicted"/>
<dbReference type="Gramene" id="rna-AYBTSS11_LOCUS27975">
    <property type="protein sequence ID" value="CAJ1975849.1"/>
    <property type="gene ID" value="gene-AYBTSS11_LOCUS27975"/>
</dbReference>
<name>A0AA86VW44_9FABA</name>
<dbReference type="EMBL" id="OY731406">
    <property type="protein sequence ID" value="CAJ1975849.1"/>
    <property type="molecule type" value="Genomic_DNA"/>
</dbReference>
<dbReference type="InterPro" id="IPR052453">
    <property type="entry name" value="CONSTANS-like_ZF"/>
</dbReference>
<feature type="compositionally biased region" description="Basic residues" evidence="1">
    <location>
        <begin position="45"/>
        <end position="54"/>
    </location>
</feature>
<dbReference type="GO" id="GO:0005634">
    <property type="term" value="C:nucleus"/>
    <property type="evidence" value="ECO:0007669"/>
    <property type="project" value="TreeGrafter"/>
</dbReference>
<protein>
    <submittedName>
        <fullName evidence="2">Uncharacterized protein</fullName>
    </submittedName>
</protein>
<dbReference type="AlphaFoldDB" id="A0AA86VW44"/>
<feature type="compositionally biased region" description="Basic residues" evidence="1">
    <location>
        <begin position="250"/>
        <end position="264"/>
    </location>
</feature>
<dbReference type="Proteomes" id="UP001189624">
    <property type="component" value="Chromosome 9"/>
</dbReference>
<gene>
    <name evidence="2" type="ORF">AYBTSS11_LOCUS27975</name>
</gene>
<dbReference type="PANTHER" id="PTHR31874:SF10">
    <property type="entry name" value="PROTEIN CHLOROPLAST IMPORT APPARATUS 2"/>
    <property type="match status" value="1"/>
</dbReference>
<accession>A0AA86VW44</accession>
<feature type="region of interest" description="Disordered" evidence="1">
    <location>
        <begin position="249"/>
        <end position="269"/>
    </location>
</feature>
<reference evidence="2" key="1">
    <citation type="submission" date="2023-10" db="EMBL/GenBank/DDBJ databases">
        <authorList>
            <person name="Domelevo Entfellner J.-B."/>
        </authorList>
    </citation>
    <scope>NUCLEOTIDE SEQUENCE</scope>
</reference>
<feature type="compositionally biased region" description="Low complexity" evidence="1">
    <location>
        <begin position="19"/>
        <end position="41"/>
    </location>
</feature>
<dbReference type="PANTHER" id="PTHR31874">
    <property type="entry name" value="CCT MOTIF FAMILY PROTEIN, EXPRESSED"/>
    <property type="match status" value="1"/>
</dbReference>
<evidence type="ECO:0000256" key="1">
    <source>
        <dbReference type="SAM" id="MobiDB-lite"/>
    </source>
</evidence>
<organism evidence="2 3">
    <name type="scientific">Sphenostylis stenocarpa</name>
    <dbReference type="NCBI Taxonomy" id="92480"/>
    <lineage>
        <taxon>Eukaryota</taxon>
        <taxon>Viridiplantae</taxon>
        <taxon>Streptophyta</taxon>
        <taxon>Embryophyta</taxon>
        <taxon>Tracheophyta</taxon>
        <taxon>Spermatophyta</taxon>
        <taxon>Magnoliopsida</taxon>
        <taxon>eudicotyledons</taxon>
        <taxon>Gunneridae</taxon>
        <taxon>Pentapetalae</taxon>
        <taxon>rosids</taxon>
        <taxon>fabids</taxon>
        <taxon>Fabales</taxon>
        <taxon>Fabaceae</taxon>
        <taxon>Papilionoideae</taxon>
        <taxon>50 kb inversion clade</taxon>
        <taxon>NPAAA clade</taxon>
        <taxon>indigoferoid/millettioid clade</taxon>
        <taxon>Phaseoleae</taxon>
        <taxon>Sphenostylis</taxon>
    </lineage>
</organism>
<dbReference type="GO" id="GO:0006355">
    <property type="term" value="P:regulation of DNA-templated transcription"/>
    <property type="evidence" value="ECO:0007669"/>
    <property type="project" value="TreeGrafter"/>
</dbReference>
<feature type="region of interest" description="Disordered" evidence="1">
    <location>
        <begin position="19"/>
        <end position="54"/>
    </location>
</feature>
<sequence>MSSSWGRTFGFNLDFVKSPSSSILTSSPSSTTSETTNSTQSLFNKKPRTLRKRPNQTYNEAATLLSTASPNLFSIKNHKKPEKFTKPITERYNDSLEPLLVFREHDDNDAFSFASKCRFQTEPNKLFFGTREKKKKMTMTMKEKNTFFREKNANCDEVDLDLEREELECETMLDEEIEEGIDSIMGRSRVEDADCGANEERMIDGEFGLVRALRRVHDDSKWCNFLVVDMLKISPRVRMDRTENLVPTTMKKKKKKKEKKKVAKKSSEKGLSKGLLLKLNYDDVRNTWSDRGSPFAEGSPESDVILRFSSPTAI</sequence>
<keyword evidence="3" id="KW-1185">Reference proteome</keyword>
<evidence type="ECO:0000313" key="2">
    <source>
        <dbReference type="EMBL" id="CAJ1975849.1"/>
    </source>
</evidence>
<evidence type="ECO:0000313" key="3">
    <source>
        <dbReference type="Proteomes" id="UP001189624"/>
    </source>
</evidence>